<protein>
    <submittedName>
        <fullName evidence="1">Uncharacterized protein</fullName>
    </submittedName>
</protein>
<organism evidence="1 2">
    <name type="scientific">Tritrichomonas musculus</name>
    <dbReference type="NCBI Taxonomy" id="1915356"/>
    <lineage>
        <taxon>Eukaryota</taxon>
        <taxon>Metamonada</taxon>
        <taxon>Parabasalia</taxon>
        <taxon>Tritrichomonadida</taxon>
        <taxon>Tritrichomonadidae</taxon>
        <taxon>Tritrichomonas</taxon>
    </lineage>
</organism>
<name>A0ABR2KWY0_9EUKA</name>
<dbReference type="PANTHER" id="PTHR34925:SF2">
    <property type="entry name" value="PAZ DOMAIN-CONTAINING PROTEIN"/>
    <property type="match status" value="1"/>
</dbReference>
<proteinExistence type="predicted"/>
<evidence type="ECO:0000313" key="2">
    <source>
        <dbReference type="Proteomes" id="UP001470230"/>
    </source>
</evidence>
<dbReference type="PANTHER" id="PTHR34925">
    <property type="match status" value="1"/>
</dbReference>
<dbReference type="Proteomes" id="UP001470230">
    <property type="component" value="Unassembled WGS sequence"/>
</dbReference>
<evidence type="ECO:0000313" key="1">
    <source>
        <dbReference type="EMBL" id="KAK8894470.1"/>
    </source>
</evidence>
<keyword evidence="2" id="KW-1185">Reference proteome</keyword>
<dbReference type="EMBL" id="JAPFFF010000003">
    <property type="protein sequence ID" value="KAK8894470.1"/>
    <property type="molecule type" value="Genomic_DNA"/>
</dbReference>
<sequence>MSLPCTVSTRNGQTFIEGTHQNIVSVQNELRRILKLDPNVPLNSIKLVPDMESAKKITPKIKKAIHLIHPDIDATKSTDEQLISNESLGLKYLEAAAKVKKPDINSFIVEVCKVPLVVASFILELFHVSKENPHYVNKILGRDSVHMIYCPIPVYVRFQFVEEYTISLKVANLLTLPANITLKLVSNLVHSISDMPLIVTHFKDVDAEGFDNGDVHTFAHKNKKDNHIVVLKSDDNFSNDGTYRSFNLYGALLTEPNDQFIKNYHDSCEKIFFSITRRECMECHQIISDAQKDDECVSYVHDGNRIAFDDGQMEHKSEDENGKAITLVRYSCCPDVESVLEDPMSGCIAVSHGNHKTARDSDLSSWSEDKITTIKSL</sequence>
<accession>A0ABR2KWY0</accession>
<comment type="caution">
    <text evidence="1">The sequence shown here is derived from an EMBL/GenBank/DDBJ whole genome shotgun (WGS) entry which is preliminary data.</text>
</comment>
<gene>
    <name evidence="1" type="ORF">M9Y10_022904</name>
</gene>
<reference evidence="1 2" key="1">
    <citation type="submission" date="2024-04" db="EMBL/GenBank/DDBJ databases">
        <title>Tritrichomonas musculus Genome.</title>
        <authorList>
            <person name="Alves-Ferreira E."/>
            <person name="Grigg M."/>
            <person name="Lorenzi H."/>
            <person name="Galac M."/>
        </authorList>
    </citation>
    <scope>NUCLEOTIDE SEQUENCE [LARGE SCALE GENOMIC DNA]</scope>
    <source>
        <strain evidence="1 2">EAF2021</strain>
    </source>
</reference>